<dbReference type="GO" id="GO:0006565">
    <property type="term" value="P:L-serine catabolic process"/>
    <property type="evidence" value="ECO:0007669"/>
    <property type="project" value="TreeGrafter"/>
</dbReference>
<keyword evidence="3" id="KW-0663">Pyridoxal phosphate</keyword>
<dbReference type="PANTHER" id="PTHR48078:SF6">
    <property type="entry name" value="L-THREONINE DEHYDRATASE CATABOLIC TDCB"/>
    <property type="match status" value="1"/>
</dbReference>
<dbReference type="Gene3D" id="3.40.50.1100">
    <property type="match status" value="2"/>
</dbReference>
<evidence type="ECO:0000313" key="6">
    <source>
        <dbReference type="EMBL" id="SKB90577.1"/>
    </source>
</evidence>
<dbReference type="STRING" id="439228.SAMN06295920_10888"/>
<evidence type="ECO:0000256" key="2">
    <source>
        <dbReference type="ARBA" id="ARBA00010869"/>
    </source>
</evidence>
<proteinExistence type="inferred from homology"/>
<keyword evidence="7" id="KW-1185">Reference proteome</keyword>
<dbReference type="GO" id="GO:0009097">
    <property type="term" value="P:isoleucine biosynthetic process"/>
    <property type="evidence" value="ECO:0007669"/>
    <property type="project" value="TreeGrafter"/>
</dbReference>
<dbReference type="FunFam" id="3.40.50.1100:FF:000005">
    <property type="entry name" value="Threonine dehydratase catabolic"/>
    <property type="match status" value="1"/>
</dbReference>
<accession>A0A1T5F2X3</accession>
<dbReference type="GO" id="GO:0003941">
    <property type="term" value="F:L-serine ammonia-lyase activity"/>
    <property type="evidence" value="ECO:0007669"/>
    <property type="project" value="TreeGrafter"/>
</dbReference>
<evidence type="ECO:0000313" key="7">
    <source>
        <dbReference type="Proteomes" id="UP000189818"/>
    </source>
</evidence>
<dbReference type="EMBL" id="FUYM01000008">
    <property type="protein sequence ID" value="SKB90577.1"/>
    <property type="molecule type" value="Genomic_DNA"/>
</dbReference>
<dbReference type="Proteomes" id="UP000189818">
    <property type="component" value="Unassembled WGS sequence"/>
</dbReference>
<organism evidence="6 7">
    <name type="scientific">Rhizorhabdus histidinilytica</name>
    <dbReference type="NCBI Taxonomy" id="439228"/>
    <lineage>
        <taxon>Bacteria</taxon>
        <taxon>Pseudomonadati</taxon>
        <taxon>Pseudomonadota</taxon>
        <taxon>Alphaproteobacteria</taxon>
        <taxon>Sphingomonadales</taxon>
        <taxon>Sphingomonadaceae</taxon>
        <taxon>Rhizorhabdus</taxon>
    </lineage>
</organism>
<reference evidence="7" key="1">
    <citation type="submission" date="2017-02" db="EMBL/GenBank/DDBJ databases">
        <authorList>
            <person name="Varghese N."/>
            <person name="Submissions S."/>
        </authorList>
    </citation>
    <scope>NUCLEOTIDE SEQUENCE [LARGE SCALE GENOMIC DNA]</scope>
    <source>
        <strain evidence="7">UM2</strain>
    </source>
</reference>
<dbReference type="OrthoDB" id="9811476at2"/>
<feature type="domain" description="Tryptophan synthase beta chain-like PALP" evidence="5">
    <location>
        <begin position="36"/>
        <end position="317"/>
    </location>
</feature>
<dbReference type="InterPro" id="IPR001926">
    <property type="entry name" value="TrpB-like_PALP"/>
</dbReference>
<keyword evidence="4" id="KW-0456">Lyase</keyword>
<dbReference type="InterPro" id="IPR050147">
    <property type="entry name" value="Ser/Thr_Dehydratase"/>
</dbReference>
<dbReference type="GO" id="GO:0004794">
    <property type="term" value="F:threonine deaminase activity"/>
    <property type="evidence" value="ECO:0007669"/>
    <property type="project" value="TreeGrafter"/>
</dbReference>
<protein>
    <submittedName>
        <fullName evidence="6">Threonine dehydratase</fullName>
    </submittedName>
</protein>
<dbReference type="SUPFAM" id="SSF53686">
    <property type="entry name" value="Tryptophan synthase beta subunit-like PLP-dependent enzymes"/>
    <property type="match status" value="1"/>
</dbReference>
<dbReference type="InterPro" id="IPR036052">
    <property type="entry name" value="TrpB-like_PALP_sf"/>
</dbReference>
<dbReference type="GO" id="GO:0006567">
    <property type="term" value="P:L-threonine catabolic process"/>
    <property type="evidence" value="ECO:0007669"/>
    <property type="project" value="TreeGrafter"/>
</dbReference>
<dbReference type="Pfam" id="PF00291">
    <property type="entry name" value="PALP"/>
    <property type="match status" value="1"/>
</dbReference>
<name>A0A1T5F2X3_9SPHN</name>
<evidence type="ECO:0000256" key="3">
    <source>
        <dbReference type="ARBA" id="ARBA00022898"/>
    </source>
</evidence>
<comment type="similarity">
    <text evidence="2">Belongs to the serine/threonine dehydratase family.</text>
</comment>
<dbReference type="CDD" id="cd01562">
    <property type="entry name" value="Thr-dehyd"/>
    <property type="match status" value="1"/>
</dbReference>
<evidence type="ECO:0000256" key="1">
    <source>
        <dbReference type="ARBA" id="ARBA00001933"/>
    </source>
</evidence>
<gene>
    <name evidence="6" type="ORF">SAMN06295920_10888</name>
</gene>
<evidence type="ECO:0000256" key="4">
    <source>
        <dbReference type="ARBA" id="ARBA00023239"/>
    </source>
</evidence>
<dbReference type="PANTHER" id="PTHR48078">
    <property type="entry name" value="THREONINE DEHYDRATASE, MITOCHONDRIAL-RELATED"/>
    <property type="match status" value="1"/>
</dbReference>
<dbReference type="AlphaFoldDB" id="A0A1T5F2X3"/>
<comment type="cofactor">
    <cofactor evidence="1">
        <name>pyridoxal 5'-phosphate</name>
        <dbReference type="ChEBI" id="CHEBI:597326"/>
    </cofactor>
</comment>
<sequence length="339" mass="35714">MLHNGRMTSPSLSIEAIRATREALGTRVVTTPTLDWQCDEIVERLGPDSRVNLKLELFQRTGTFKARGALNVMLGLSPEQRARGVTAVSAGNHAIATAYAARSLGLSAKVVMLASANPARVERCRKLGAEVEIAPDGASAFERARQIEAEEGRSFIHPFEGPLTALGTATIGLEWVEQAGPLDAVICPIGGGGLIAGLATAIKLLSPGCTVYGVEPEGADNMRRSFEEGEPVANARIATIADSLAPPYSLPYSFDLCRRSVDEIVLVSDDQLRAGMNLLFREAKLAVEPAAAAATAAMLGPLAERLYGQQVGVIVCGANIDIAGFAAHIETGRTLTGLQ</sequence>
<evidence type="ECO:0000259" key="5">
    <source>
        <dbReference type="Pfam" id="PF00291"/>
    </source>
</evidence>